<keyword evidence="4 9" id="KW-0812">Transmembrane</keyword>
<dbReference type="EMBL" id="RBIG01000001">
    <property type="protein sequence ID" value="RKQ73002.1"/>
    <property type="molecule type" value="Genomic_DNA"/>
</dbReference>
<evidence type="ECO:0000256" key="1">
    <source>
        <dbReference type="ARBA" id="ARBA00004162"/>
    </source>
</evidence>
<evidence type="ECO:0000256" key="10">
    <source>
        <dbReference type="SAM" id="MobiDB-lite"/>
    </source>
</evidence>
<proteinExistence type="inferred from homology"/>
<comment type="function">
    <text evidence="9">Part of the twin-arginine translocation (Tat) system that transports large folded proteins containing a characteristic twin-arginine motif in their signal peptide across membranes. TatA could form the protein-conducting channel of the Tat system.</text>
</comment>
<feature type="region of interest" description="Disordered" evidence="10">
    <location>
        <begin position="38"/>
        <end position="85"/>
    </location>
</feature>
<dbReference type="GO" id="GO:0043953">
    <property type="term" value="P:protein transport by the Tat complex"/>
    <property type="evidence" value="ECO:0007669"/>
    <property type="project" value="UniProtKB-UniRule"/>
</dbReference>
<comment type="subcellular location">
    <subcellularLocation>
        <location evidence="1 9">Cell membrane</location>
        <topology evidence="1 9">Single-pass membrane protein</topology>
    </subcellularLocation>
</comment>
<evidence type="ECO:0000256" key="7">
    <source>
        <dbReference type="ARBA" id="ARBA00023010"/>
    </source>
</evidence>
<dbReference type="AlphaFoldDB" id="A0A420WQ66"/>
<dbReference type="Gene3D" id="1.20.5.3310">
    <property type="match status" value="1"/>
</dbReference>
<feature type="compositionally biased region" description="Low complexity" evidence="10">
    <location>
        <begin position="64"/>
        <end position="74"/>
    </location>
</feature>
<name>A0A420WQ66_9PROT</name>
<evidence type="ECO:0000256" key="2">
    <source>
        <dbReference type="ARBA" id="ARBA00022448"/>
    </source>
</evidence>
<keyword evidence="2 9" id="KW-0813">Transport</keyword>
<feature type="transmembrane region" description="Helical" evidence="9">
    <location>
        <begin position="6"/>
        <end position="24"/>
    </location>
</feature>
<sequence length="85" mass="8976">MSIGFWQVILILVIVLIIFGAGKLPKVMGDVAKGVKSFKSGMKDEDETAPEPAKTLDQTPSQPANTASTNSTAADDTKKNEPAKS</sequence>
<accession>A0A420WQ66</accession>
<evidence type="ECO:0000256" key="6">
    <source>
        <dbReference type="ARBA" id="ARBA00022989"/>
    </source>
</evidence>
<keyword evidence="6 9" id="KW-1133">Transmembrane helix</keyword>
<reference evidence="11 12" key="1">
    <citation type="submission" date="2018-10" db="EMBL/GenBank/DDBJ databases">
        <title>Comparative analysis of microorganisms from saline springs in Andes Mountain Range, Colombia.</title>
        <authorList>
            <person name="Rubin E."/>
        </authorList>
    </citation>
    <scope>NUCLEOTIDE SEQUENCE [LARGE SCALE GENOMIC DNA]</scope>
    <source>
        <strain evidence="11 12">USBA 36</strain>
    </source>
</reference>
<feature type="compositionally biased region" description="Basic and acidic residues" evidence="10">
    <location>
        <begin position="75"/>
        <end position="85"/>
    </location>
</feature>
<comment type="similarity">
    <text evidence="9">Belongs to the TatA/E family.</text>
</comment>
<evidence type="ECO:0000313" key="12">
    <source>
        <dbReference type="Proteomes" id="UP000277424"/>
    </source>
</evidence>
<gene>
    <name evidence="9" type="primary">tatA</name>
    <name evidence="11" type="ORF">BCL74_0772</name>
</gene>
<dbReference type="InterPro" id="IPR006312">
    <property type="entry name" value="TatA/E"/>
</dbReference>
<evidence type="ECO:0000313" key="11">
    <source>
        <dbReference type="EMBL" id="RKQ73002.1"/>
    </source>
</evidence>
<dbReference type="GO" id="GO:0033281">
    <property type="term" value="C:TAT protein transport complex"/>
    <property type="evidence" value="ECO:0007669"/>
    <property type="project" value="UniProtKB-UniRule"/>
</dbReference>
<dbReference type="Proteomes" id="UP000277424">
    <property type="component" value="Unassembled WGS sequence"/>
</dbReference>
<evidence type="ECO:0000256" key="3">
    <source>
        <dbReference type="ARBA" id="ARBA00022475"/>
    </source>
</evidence>
<evidence type="ECO:0000256" key="9">
    <source>
        <dbReference type="HAMAP-Rule" id="MF_00236"/>
    </source>
</evidence>
<organism evidence="11 12">
    <name type="scientific">Oceanibaculum indicum</name>
    <dbReference type="NCBI Taxonomy" id="526216"/>
    <lineage>
        <taxon>Bacteria</taxon>
        <taxon>Pseudomonadati</taxon>
        <taxon>Pseudomonadota</taxon>
        <taxon>Alphaproteobacteria</taxon>
        <taxon>Rhodospirillales</taxon>
        <taxon>Oceanibaculaceae</taxon>
        <taxon>Oceanibaculum</taxon>
    </lineage>
</organism>
<dbReference type="Pfam" id="PF02416">
    <property type="entry name" value="TatA_B_E"/>
    <property type="match status" value="1"/>
</dbReference>
<dbReference type="HAMAP" id="MF_00236">
    <property type="entry name" value="TatA_E"/>
    <property type="match status" value="1"/>
</dbReference>
<keyword evidence="3 9" id="KW-1003">Cell membrane</keyword>
<evidence type="ECO:0000256" key="5">
    <source>
        <dbReference type="ARBA" id="ARBA00022927"/>
    </source>
</evidence>
<keyword evidence="7 9" id="KW-0811">Translocation</keyword>
<protein>
    <recommendedName>
        <fullName evidence="9">Sec-independent protein translocase protein TatA</fullName>
    </recommendedName>
</protein>
<keyword evidence="5 9" id="KW-0653">Protein transport</keyword>
<keyword evidence="8 9" id="KW-0472">Membrane</keyword>
<dbReference type="RefSeq" id="WP_121217701.1">
    <property type="nucleotide sequence ID" value="NZ_RBIG01000001.1"/>
</dbReference>
<comment type="subunit">
    <text evidence="9">The Tat system comprises two distinct complexes: a TatABC complex, containing multiple copies of TatA, TatB and TatC subunits, and a separate TatA complex, containing only TatA subunits. Substrates initially bind to the TatABC complex, which probably triggers association of the separate TatA complex to form the active translocon.</text>
</comment>
<dbReference type="PANTHER" id="PTHR42982">
    <property type="entry name" value="SEC-INDEPENDENT PROTEIN TRANSLOCASE PROTEIN TATA"/>
    <property type="match status" value="1"/>
</dbReference>
<evidence type="ECO:0000256" key="4">
    <source>
        <dbReference type="ARBA" id="ARBA00022692"/>
    </source>
</evidence>
<dbReference type="GO" id="GO:0008320">
    <property type="term" value="F:protein transmembrane transporter activity"/>
    <property type="evidence" value="ECO:0007669"/>
    <property type="project" value="UniProtKB-UniRule"/>
</dbReference>
<evidence type="ECO:0000256" key="8">
    <source>
        <dbReference type="ARBA" id="ARBA00023136"/>
    </source>
</evidence>
<dbReference type="NCBIfam" id="TIGR01411">
    <property type="entry name" value="tatAE"/>
    <property type="match status" value="1"/>
</dbReference>
<dbReference type="InterPro" id="IPR003369">
    <property type="entry name" value="TatA/B/E"/>
</dbReference>
<dbReference type="PANTHER" id="PTHR42982:SF1">
    <property type="entry name" value="SEC-INDEPENDENT PROTEIN TRANSLOCASE PROTEIN TATA"/>
    <property type="match status" value="1"/>
</dbReference>
<dbReference type="OrthoDB" id="7161179at2"/>
<comment type="caution">
    <text evidence="11">The sequence shown here is derived from an EMBL/GenBank/DDBJ whole genome shotgun (WGS) entry which is preliminary data.</text>
</comment>